<reference evidence="1" key="1">
    <citation type="journal article" date="2024" name="J. Gen. Virol.">
        <title>Novel phages of Pseudomonas syringae unveil numerous potential auxiliary metabolic genes.</title>
        <authorList>
            <person name="Feltin C."/>
            <person name="Garneau J.R."/>
            <person name="Morris C.E."/>
            <person name="Berard A."/>
            <person name="Torres-Barcelo C."/>
        </authorList>
    </citation>
    <scope>NUCLEOTIDE SEQUENCE</scope>
</reference>
<proteinExistence type="predicted"/>
<name>A0AAU6W3P1_9VIRU</name>
<protein>
    <submittedName>
        <fullName evidence="1">RNA polymerase binding protein</fullName>
    </submittedName>
</protein>
<gene>
    <name evidence="1" type="ORF">Cygsa01_00161</name>
</gene>
<dbReference type="Pfam" id="PF11091">
    <property type="entry name" value="T4_tail_cap"/>
    <property type="match status" value="1"/>
</dbReference>
<sequence length="313" mass="35207">MAKTATEQKYAKLNKTTDPSQNAQLVYPQDLLSESSTQGHYVLFNINQLTGSSFTSKATQNVENVQANPYGDTPVFQSKGSTSIRSKVKMSAAYTRTIESMVLPMPEQVATTYGVQWQQSELGTAAAALNAIQNYDQITLEDVTNRLGEAAKNTITGMIQGLTGFNAKDAAEMYTGTIANPFVETLFKGVNNRELPMTFKFSPRNEDETRIVREIIRRFKFHMYPEFKYKSEGSSYFLYPSTFDITYMIRGEHNKWLHRISTCALTTMTVNDTAVGEYAVLQNDSPVQITIDLVFSEMEQLSKNHFTDPDNSF</sequence>
<evidence type="ECO:0000313" key="1">
    <source>
        <dbReference type="EMBL" id="XAI71207.1"/>
    </source>
</evidence>
<organism evidence="1">
    <name type="scientific">Pseudomonas phage Cygsa01</name>
    <dbReference type="NCBI Taxonomy" id="3138529"/>
    <lineage>
        <taxon>Viruses</taxon>
    </lineage>
</organism>
<accession>A0AAU6W3P1</accession>
<dbReference type="InterPro" id="IPR024389">
    <property type="entry name" value="Gp48_T4-like"/>
</dbReference>
<dbReference type="EMBL" id="PP179332">
    <property type="protein sequence ID" value="XAI71207.1"/>
    <property type="molecule type" value="Genomic_DNA"/>
</dbReference>